<organism evidence="1 2">
    <name type="scientific">Cladosporium halotolerans</name>
    <dbReference type="NCBI Taxonomy" id="1052096"/>
    <lineage>
        <taxon>Eukaryota</taxon>
        <taxon>Fungi</taxon>
        <taxon>Dikarya</taxon>
        <taxon>Ascomycota</taxon>
        <taxon>Pezizomycotina</taxon>
        <taxon>Dothideomycetes</taxon>
        <taxon>Dothideomycetidae</taxon>
        <taxon>Cladosporiales</taxon>
        <taxon>Cladosporiaceae</taxon>
        <taxon>Cladosporium</taxon>
    </lineage>
</organism>
<evidence type="ECO:0000313" key="2">
    <source>
        <dbReference type="Proteomes" id="UP000803884"/>
    </source>
</evidence>
<dbReference type="GeneID" id="96009821"/>
<comment type="caution">
    <text evidence="1">The sequence shown here is derived from an EMBL/GenBank/DDBJ whole genome shotgun (WGS) entry which is preliminary data.</text>
</comment>
<proteinExistence type="predicted"/>
<dbReference type="EMBL" id="JAAQHG020000042">
    <property type="protein sequence ID" value="KAL1582870.1"/>
    <property type="molecule type" value="Genomic_DNA"/>
</dbReference>
<reference evidence="1 2" key="1">
    <citation type="journal article" date="2020" name="Microbiol. Resour. Announc.">
        <title>Draft Genome Sequence of a Cladosporium Species Isolated from the Mesophotic Ascidian Didemnum maculosum.</title>
        <authorList>
            <person name="Gioti A."/>
            <person name="Siaperas R."/>
            <person name="Nikolaivits E."/>
            <person name="Le Goff G."/>
            <person name="Ouazzani J."/>
            <person name="Kotoulas G."/>
            <person name="Topakas E."/>
        </authorList>
    </citation>
    <scope>NUCLEOTIDE SEQUENCE [LARGE SCALE GENOMIC DNA]</scope>
    <source>
        <strain evidence="1 2">TM138-S3</strain>
    </source>
</reference>
<name>A0AB34KD33_9PEZI</name>
<protein>
    <submittedName>
        <fullName evidence="1">Uncharacterized protein</fullName>
    </submittedName>
</protein>
<dbReference type="Proteomes" id="UP000803884">
    <property type="component" value="Unassembled WGS sequence"/>
</dbReference>
<sequence>MPPDVFQSRRRSRDSPFVMTGKEGYRTRLLCKSVVHLMWGRQRLLTREAGTSSHLDAMRDGNEAKYDDDRRGWVELYDHFMETNVVAAAGLL</sequence>
<dbReference type="AlphaFoldDB" id="A0AB34KD33"/>
<dbReference type="RefSeq" id="XP_069225977.1">
    <property type="nucleotide sequence ID" value="XM_069376983.1"/>
</dbReference>
<keyword evidence="2" id="KW-1185">Reference proteome</keyword>
<evidence type="ECO:0000313" key="1">
    <source>
        <dbReference type="EMBL" id="KAL1582870.1"/>
    </source>
</evidence>
<gene>
    <name evidence="1" type="ORF">WHR41_08379</name>
</gene>
<accession>A0AB34KD33</accession>